<feature type="region of interest" description="Disordered" evidence="1">
    <location>
        <begin position="1"/>
        <end position="20"/>
    </location>
</feature>
<feature type="non-terminal residue" evidence="2">
    <location>
        <position position="48"/>
    </location>
</feature>
<accession>A0A6J4ILK6</accession>
<protein>
    <submittedName>
        <fullName evidence="2">Uncharacterized protein</fullName>
    </submittedName>
</protein>
<proteinExistence type="predicted"/>
<organism evidence="2">
    <name type="scientific">uncultured Acetobacteraceae bacterium</name>
    <dbReference type="NCBI Taxonomy" id="169975"/>
    <lineage>
        <taxon>Bacteria</taxon>
        <taxon>Pseudomonadati</taxon>
        <taxon>Pseudomonadota</taxon>
        <taxon>Alphaproteobacteria</taxon>
        <taxon>Acetobacterales</taxon>
        <taxon>Acetobacteraceae</taxon>
        <taxon>environmental samples</taxon>
    </lineage>
</organism>
<reference evidence="2" key="1">
    <citation type="submission" date="2020-02" db="EMBL/GenBank/DDBJ databases">
        <authorList>
            <person name="Meier V. D."/>
        </authorList>
    </citation>
    <scope>NUCLEOTIDE SEQUENCE</scope>
    <source>
        <strain evidence="2">AVDCRST_MAG08</strain>
    </source>
</reference>
<sequence length="48" mass="5237">WLEAQMVSSPSIDGFRPGRVRHQGENGRWFTRKGRTGASCGVSAQAFG</sequence>
<dbReference type="EMBL" id="CADCTG010000176">
    <property type="protein sequence ID" value="CAA9253750.1"/>
    <property type="molecule type" value="Genomic_DNA"/>
</dbReference>
<name>A0A6J4ILK6_9PROT</name>
<dbReference type="AlphaFoldDB" id="A0A6J4ILK6"/>
<feature type="compositionally biased region" description="Polar residues" evidence="1">
    <location>
        <begin position="1"/>
        <end position="11"/>
    </location>
</feature>
<gene>
    <name evidence="2" type="ORF">AVDCRST_MAG08-2364</name>
</gene>
<evidence type="ECO:0000256" key="1">
    <source>
        <dbReference type="SAM" id="MobiDB-lite"/>
    </source>
</evidence>
<evidence type="ECO:0000313" key="2">
    <source>
        <dbReference type="EMBL" id="CAA9253750.1"/>
    </source>
</evidence>
<feature type="non-terminal residue" evidence="2">
    <location>
        <position position="1"/>
    </location>
</feature>